<dbReference type="Pfam" id="PF00956">
    <property type="entry name" value="NAP"/>
    <property type="match status" value="1"/>
</dbReference>
<dbReference type="InterPro" id="IPR002164">
    <property type="entry name" value="NAP_family"/>
</dbReference>
<reference evidence="3 4" key="1">
    <citation type="submission" date="2020-12" db="EMBL/GenBank/DDBJ databases">
        <title>De novo assembly of Tibetan sheep genome.</title>
        <authorList>
            <person name="Li X."/>
        </authorList>
    </citation>
    <scope>NUCLEOTIDE SEQUENCE [LARGE SCALE GENOMIC DNA]</scope>
    <source>
        <tissue evidence="3">Heart</tissue>
    </source>
</reference>
<organism evidence="3 4">
    <name type="scientific">Ovis aries</name>
    <name type="common">Sheep</name>
    <dbReference type="NCBI Taxonomy" id="9940"/>
    <lineage>
        <taxon>Eukaryota</taxon>
        <taxon>Metazoa</taxon>
        <taxon>Chordata</taxon>
        <taxon>Craniata</taxon>
        <taxon>Vertebrata</taxon>
        <taxon>Euteleostomi</taxon>
        <taxon>Mammalia</taxon>
        <taxon>Eutheria</taxon>
        <taxon>Laurasiatheria</taxon>
        <taxon>Artiodactyla</taxon>
        <taxon>Ruminantia</taxon>
        <taxon>Pecora</taxon>
        <taxon>Bovidae</taxon>
        <taxon>Caprinae</taxon>
        <taxon>Ovis</taxon>
    </lineage>
</organism>
<evidence type="ECO:0000256" key="2">
    <source>
        <dbReference type="SAM" id="MobiDB-lite"/>
    </source>
</evidence>
<gene>
    <name evidence="3" type="ORF">JEQ12_020584</name>
</gene>
<dbReference type="SUPFAM" id="SSF143113">
    <property type="entry name" value="NAP-like"/>
    <property type="match status" value="1"/>
</dbReference>
<evidence type="ECO:0000256" key="1">
    <source>
        <dbReference type="ARBA" id="ARBA00009947"/>
    </source>
</evidence>
<feature type="compositionally biased region" description="Basic and acidic residues" evidence="2">
    <location>
        <begin position="188"/>
        <end position="198"/>
    </location>
</feature>
<feature type="compositionally biased region" description="Acidic residues" evidence="2">
    <location>
        <begin position="156"/>
        <end position="187"/>
    </location>
</feature>
<dbReference type="InterPro" id="IPR037231">
    <property type="entry name" value="NAP-like_sf"/>
</dbReference>
<feature type="region of interest" description="Disordered" evidence="2">
    <location>
        <begin position="62"/>
        <end position="111"/>
    </location>
</feature>
<evidence type="ECO:0000313" key="3">
    <source>
        <dbReference type="EMBL" id="KAG5194223.1"/>
    </source>
</evidence>
<comment type="caution">
    <text evidence="3">The sequence shown here is derived from an EMBL/GenBank/DDBJ whole genome shotgun (WGS) entry which is preliminary data.</text>
</comment>
<feature type="compositionally biased region" description="Acidic residues" evidence="2">
    <location>
        <begin position="66"/>
        <end position="88"/>
    </location>
</feature>
<feature type="region of interest" description="Disordered" evidence="2">
    <location>
        <begin position="131"/>
        <end position="198"/>
    </location>
</feature>
<comment type="similarity">
    <text evidence="1">Belongs to the nucleosome assembly protein (NAP) family.</text>
</comment>
<sequence>MQSERDDSDPFFSKEPEIISSTGCEIYWKDGKDLTLKTLRLQKCEGPEGLVPKSVLYITKEASDYQYEESDEEVQDAEGGEEDSDEKPEEGPEKDLDPTEDSPRKPRHPIWEGLEGVEEATGLFWPPLDVTSALPGEKQGWPQAAVEEECGRKPLEEEEMEEDVDEMEEDEEEREIDFGFEDVEEEEHLPPEYEGRGG</sequence>
<proteinExistence type="inferred from homology"/>
<name>A0A835ZRT6_SHEEP</name>
<dbReference type="GO" id="GO:0006334">
    <property type="term" value="P:nucleosome assembly"/>
    <property type="evidence" value="ECO:0007669"/>
    <property type="project" value="InterPro"/>
</dbReference>
<dbReference type="AlphaFoldDB" id="A0A835ZRT6"/>
<feature type="compositionally biased region" description="Basic and acidic residues" evidence="2">
    <location>
        <begin position="89"/>
        <end position="104"/>
    </location>
</feature>
<dbReference type="EMBL" id="JAEMGP010000027">
    <property type="protein sequence ID" value="KAG5194223.1"/>
    <property type="molecule type" value="Genomic_DNA"/>
</dbReference>
<dbReference type="GO" id="GO:0005634">
    <property type="term" value="C:nucleus"/>
    <property type="evidence" value="ECO:0007669"/>
    <property type="project" value="InterPro"/>
</dbReference>
<protein>
    <submittedName>
        <fullName evidence="3">Uncharacterized protein</fullName>
    </submittedName>
</protein>
<dbReference type="Proteomes" id="UP000664991">
    <property type="component" value="Unassembled WGS sequence"/>
</dbReference>
<accession>A0A835ZRT6</accession>
<evidence type="ECO:0000313" key="4">
    <source>
        <dbReference type="Proteomes" id="UP000664991"/>
    </source>
</evidence>